<dbReference type="InterPro" id="IPR001737">
    <property type="entry name" value="KsgA/Erm"/>
</dbReference>
<dbReference type="PROSITE" id="PS51689">
    <property type="entry name" value="SAM_RNA_A_N6_MT"/>
    <property type="match status" value="1"/>
</dbReference>
<feature type="domain" description="Ribosomal RNA adenine methylase transferase N-terminal" evidence="8">
    <location>
        <begin position="19"/>
        <end position="188"/>
    </location>
</feature>
<dbReference type="GO" id="GO:0003723">
    <property type="term" value="F:RNA binding"/>
    <property type="evidence" value="ECO:0007669"/>
    <property type="project" value="UniProtKB-UniRule"/>
</dbReference>
<organism evidence="9 10">
    <name type="scientific">Candidatus Harrisonbacteria bacterium CG10_big_fil_rev_8_21_14_0_10_40_38</name>
    <dbReference type="NCBI Taxonomy" id="1974583"/>
    <lineage>
        <taxon>Bacteria</taxon>
        <taxon>Candidatus Harrisoniibacteriota</taxon>
    </lineage>
</organism>
<dbReference type="NCBIfam" id="TIGR00755">
    <property type="entry name" value="ksgA"/>
    <property type="match status" value="1"/>
</dbReference>
<comment type="caution">
    <text evidence="9">The sequence shown here is derived from an EMBL/GenBank/DDBJ whole genome shotgun (WGS) entry which is preliminary data.</text>
</comment>
<accession>A0A2H0URG7</accession>
<dbReference type="Pfam" id="PF00398">
    <property type="entry name" value="RrnaAD"/>
    <property type="match status" value="1"/>
</dbReference>
<dbReference type="Gene3D" id="1.10.8.100">
    <property type="entry name" value="Ribosomal RNA adenine dimethylase-like, domain 2"/>
    <property type="match status" value="1"/>
</dbReference>
<dbReference type="Proteomes" id="UP000231157">
    <property type="component" value="Unassembled WGS sequence"/>
</dbReference>
<keyword evidence="2" id="KW-0698">rRNA processing</keyword>
<evidence type="ECO:0000256" key="1">
    <source>
        <dbReference type="ARBA" id="ARBA00022490"/>
    </source>
</evidence>
<sequence>MKKNTREPLGQHFLKSKKAVIETINSASPNDGDTIIEIGPGKGFLTKEISKICHEKNCSLIAIEKDCSLAEKLKKENLQNTEIITDDALKFLKNYKNSRYKLIGNIPYYITGKLLRILSENPIKPEKITLLIQEEVAERIEAKAPNMNLLSAITGVWADSKILMRLNQSDFNPPPKVRGAIIEITPKKETEIENIDAYFKTVKLLFRQPRKTLLNNIRDGFNMNKEDAEKIIKENGMDLNDRPQNTDMKVLINITKTIQKRVI</sequence>
<dbReference type="Gene3D" id="3.40.50.150">
    <property type="entry name" value="Vaccinia Virus protein VP39"/>
    <property type="match status" value="1"/>
</dbReference>
<feature type="binding site" evidence="7">
    <location>
        <position position="64"/>
    </location>
    <ligand>
        <name>S-adenosyl-L-methionine</name>
        <dbReference type="ChEBI" id="CHEBI:59789"/>
    </ligand>
</feature>
<dbReference type="InterPro" id="IPR011530">
    <property type="entry name" value="rRNA_adenine_dimethylase"/>
</dbReference>
<evidence type="ECO:0000256" key="3">
    <source>
        <dbReference type="ARBA" id="ARBA00022603"/>
    </source>
</evidence>
<dbReference type="PANTHER" id="PTHR11727">
    <property type="entry name" value="DIMETHYLADENOSINE TRANSFERASE"/>
    <property type="match status" value="1"/>
</dbReference>
<keyword evidence="1" id="KW-0963">Cytoplasm</keyword>
<evidence type="ECO:0000256" key="2">
    <source>
        <dbReference type="ARBA" id="ARBA00022552"/>
    </source>
</evidence>
<dbReference type="AlphaFoldDB" id="A0A2H0URG7"/>
<comment type="similarity">
    <text evidence="7">Belongs to the class I-like SAM-binding methyltransferase superfamily. rRNA adenine N(6)-methyltransferase family.</text>
</comment>
<reference evidence="10" key="1">
    <citation type="submission" date="2017-09" db="EMBL/GenBank/DDBJ databases">
        <title>Depth-based differentiation of microbial function through sediment-hosted aquifers and enrichment of novel symbionts in the deep terrestrial subsurface.</title>
        <authorList>
            <person name="Probst A.J."/>
            <person name="Ladd B."/>
            <person name="Jarett J.K."/>
            <person name="Geller-Mcgrath D.E."/>
            <person name="Sieber C.M.K."/>
            <person name="Emerson J.B."/>
            <person name="Anantharaman K."/>
            <person name="Thomas B.C."/>
            <person name="Malmstrom R."/>
            <person name="Stieglmeier M."/>
            <person name="Klingl A."/>
            <person name="Woyke T."/>
            <person name="Ryan C.M."/>
            <person name="Banfield J.F."/>
        </authorList>
    </citation>
    <scope>NUCLEOTIDE SEQUENCE [LARGE SCALE GENOMIC DNA]</scope>
</reference>
<gene>
    <name evidence="9" type="primary">rsmA</name>
    <name evidence="9" type="ORF">COU07_03805</name>
</gene>
<dbReference type="InterPro" id="IPR023165">
    <property type="entry name" value="rRNA_Ade_diMease-like_C"/>
</dbReference>
<feature type="binding site" evidence="7">
    <location>
        <position position="14"/>
    </location>
    <ligand>
        <name>S-adenosyl-L-methionine</name>
        <dbReference type="ChEBI" id="CHEBI:59789"/>
    </ligand>
</feature>
<feature type="binding site" evidence="7">
    <location>
        <position position="105"/>
    </location>
    <ligand>
        <name>S-adenosyl-L-methionine</name>
        <dbReference type="ChEBI" id="CHEBI:59789"/>
    </ligand>
</feature>
<dbReference type="InterPro" id="IPR029063">
    <property type="entry name" value="SAM-dependent_MTases_sf"/>
</dbReference>
<feature type="binding site" evidence="7">
    <location>
        <position position="12"/>
    </location>
    <ligand>
        <name>S-adenosyl-L-methionine</name>
        <dbReference type="ChEBI" id="CHEBI:59789"/>
    </ligand>
</feature>
<evidence type="ECO:0000256" key="4">
    <source>
        <dbReference type="ARBA" id="ARBA00022679"/>
    </source>
</evidence>
<proteinExistence type="inferred from homology"/>
<dbReference type="GO" id="GO:0005829">
    <property type="term" value="C:cytosol"/>
    <property type="evidence" value="ECO:0007669"/>
    <property type="project" value="TreeGrafter"/>
</dbReference>
<dbReference type="PANTHER" id="PTHR11727:SF7">
    <property type="entry name" value="DIMETHYLADENOSINE TRANSFERASE-RELATED"/>
    <property type="match status" value="1"/>
</dbReference>
<evidence type="ECO:0000313" key="9">
    <source>
        <dbReference type="EMBL" id="PIR88987.1"/>
    </source>
</evidence>
<evidence type="ECO:0000259" key="8">
    <source>
        <dbReference type="SMART" id="SM00650"/>
    </source>
</evidence>
<dbReference type="EMBL" id="PFAZ01000009">
    <property type="protein sequence ID" value="PIR88987.1"/>
    <property type="molecule type" value="Genomic_DNA"/>
</dbReference>
<keyword evidence="4 7" id="KW-0808">Transferase</keyword>
<evidence type="ECO:0000256" key="7">
    <source>
        <dbReference type="PROSITE-ProRule" id="PRU01026"/>
    </source>
</evidence>
<dbReference type="SMART" id="SM00650">
    <property type="entry name" value="rADc"/>
    <property type="match status" value="1"/>
</dbReference>
<keyword evidence="6 7" id="KW-0694">RNA-binding</keyword>
<evidence type="ECO:0000256" key="5">
    <source>
        <dbReference type="ARBA" id="ARBA00022691"/>
    </source>
</evidence>
<keyword evidence="3 7" id="KW-0489">Methyltransferase</keyword>
<keyword evidence="5 7" id="KW-0949">S-adenosyl-L-methionine</keyword>
<dbReference type="GO" id="GO:0000179">
    <property type="term" value="F:rRNA (adenine-N6,N6-)-dimethyltransferase activity"/>
    <property type="evidence" value="ECO:0007669"/>
    <property type="project" value="UniProtKB-UniRule"/>
</dbReference>
<feature type="binding site" evidence="7">
    <location>
        <position position="39"/>
    </location>
    <ligand>
        <name>S-adenosyl-L-methionine</name>
        <dbReference type="ChEBI" id="CHEBI:59789"/>
    </ligand>
</feature>
<protein>
    <submittedName>
        <fullName evidence="9">Ribosomal RNA small subunit methyltransferase A</fullName>
    </submittedName>
</protein>
<dbReference type="InterPro" id="IPR020598">
    <property type="entry name" value="rRNA_Ade_methylase_Trfase_N"/>
</dbReference>
<dbReference type="SUPFAM" id="SSF53335">
    <property type="entry name" value="S-adenosyl-L-methionine-dependent methyltransferases"/>
    <property type="match status" value="1"/>
</dbReference>
<name>A0A2H0URG7_9BACT</name>
<feature type="binding site" evidence="7">
    <location>
        <position position="87"/>
    </location>
    <ligand>
        <name>S-adenosyl-L-methionine</name>
        <dbReference type="ChEBI" id="CHEBI:59789"/>
    </ligand>
</feature>
<evidence type="ECO:0000313" key="10">
    <source>
        <dbReference type="Proteomes" id="UP000231157"/>
    </source>
</evidence>
<evidence type="ECO:0000256" key="6">
    <source>
        <dbReference type="ARBA" id="ARBA00022884"/>
    </source>
</evidence>